<feature type="chain" id="PRO_5039201788" evidence="3">
    <location>
        <begin position="30"/>
        <end position="452"/>
    </location>
</feature>
<keyword evidence="5" id="KW-1185">Reference proteome</keyword>
<accession>A0A4Y3R6U0</accession>
<name>A0A4Y3R6U0_STRCI</name>
<feature type="signal peptide" evidence="3">
    <location>
        <begin position="1"/>
        <end position="29"/>
    </location>
</feature>
<dbReference type="InterPro" id="IPR050490">
    <property type="entry name" value="Bact_solute-bd_prot1"/>
</dbReference>
<gene>
    <name evidence="4" type="ORF">SCA03_56300</name>
</gene>
<dbReference type="OrthoDB" id="3507433at2"/>
<reference evidence="4 5" key="1">
    <citation type="submission" date="2019-06" db="EMBL/GenBank/DDBJ databases">
        <title>Whole genome shotgun sequence of Streptomyces cacaoi subsp. cacaoi NBRC 12748.</title>
        <authorList>
            <person name="Hosoyama A."/>
            <person name="Uohara A."/>
            <person name="Ohji S."/>
            <person name="Ichikawa N."/>
        </authorList>
    </citation>
    <scope>NUCLEOTIDE SEQUENCE [LARGE SCALE GENOMIC DNA]</scope>
    <source>
        <strain evidence="4 5">NBRC 12748</strain>
    </source>
</reference>
<evidence type="ECO:0000313" key="5">
    <source>
        <dbReference type="Proteomes" id="UP000319210"/>
    </source>
</evidence>
<dbReference type="AlphaFoldDB" id="A0A4Y3R6U0"/>
<evidence type="ECO:0000256" key="3">
    <source>
        <dbReference type="SAM" id="SignalP"/>
    </source>
</evidence>
<dbReference type="SUPFAM" id="SSF53850">
    <property type="entry name" value="Periplasmic binding protein-like II"/>
    <property type="match status" value="1"/>
</dbReference>
<proteinExistence type="inferred from homology"/>
<dbReference type="PANTHER" id="PTHR43649:SF29">
    <property type="entry name" value="OSMOPROTECTIVE COMPOUNDS-BINDING PROTEIN GGTB"/>
    <property type="match status" value="1"/>
</dbReference>
<dbReference type="Proteomes" id="UP000319210">
    <property type="component" value="Unassembled WGS sequence"/>
</dbReference>
<dbReference type="RefSeq" id="WP_030889293.1">
    <property type="nucleotide sequence ID" value="NZ_BJMM01000042.1"/>
</dbReference>
<protein>
    <submittedName>
        <fullName evidence="4">Sugar ABC transporter substrate-binding protein</fullName>
    </submittedName>
</protein>
<dbReference type="EMBL" id="BJMM01000042">
    <property type="protein sequence ID" value="GEB53079.1"/>
    <property type="molecule type" value="Genomic_DNA"/>
</dbReference>
<evidence type="ECO:0000313" key="4">
    <source>
        <dbReference type="EMBL" id="GEB53079.1"/>
    </source>
</evidence>
<dbReference type="PROSITE" id="PS51257">
    <property type="entry name" value="PROKAR_LIPOPROTEIN"/>
    <property type="match status" value="1"/>
</dbReference>
<evidence type="ECO:0000256" key="2">
    <source>
        <dbReference type="ARBA" id="ARBA00022448"/>
    </source>
</evidence>
<keyword evidence="2" id="KW-0813">Transport</keyword>
<evidence type="ECO:0000256" key="1">
    <source>
        <dbReference type="ARBA" id="ARBA00008520"/>
    </source>
</evidence>
<comment type="similarity">
    <text evidence="1">Belongs to the bacterial solute-binding protein 1 family.</text>
</comment>
<dbReference type="PANTHER" id="PTHR43649">
    <property type="entry name" value="ARABINOSE-BINDING PROTEIN-RELATED"/>
    <property type="match status" value="1"/>
</dbReference>
<comment type="caution">
    <text evidence="4">The sequence shown here is derived from an EMBL/GenBank/DDBJ whole genome shotgun (WGS) entry which is preliminary data.</text>
</comment>
<sequence>MSTRTARAARRALALAATFALTLAASGCAAEDEGSAWAKAHEPTVELPRLHGQKLQVAAVWTGNEQQNFRKVLDEFERRTGAKVEFVPTGDNVATYVGSKIEGGAPPDIVMMPQVGVLRQFAQRGRLKPLGEQALAETKKNFSKGWRDLGSYEGTPYCIYYKAANKSLIWYNTTAFEDAGVGEAKTWKDFLRDARTLSDSGVDPVSIGGGDGWVLTDWFENIYLSQAGPEKYDQLAEHRIKWTDPSVARALRTFGQLLREKHLLTGGNQGALQTDFPKSVTQVFGDIAAPEGGLVFGADFAGINIEGDTKARIGEDAQVYPFPEVDGPRPVVTAGDAACLLKQNKGAQALATYLASPDAAGIWAAEGGFVTPNKSLELSAYPNQPQREIAKALVGAGDDFRFDMSDQAPAAFGGTKGQGEWKALQDFLRKPSDVEGAQRALEAAASKAYEKQ</sequence>
<dbReference type="InterPro" id="IPR006059">
    <property type="entry name" value="SBP"/>
</dbReference>
<keyword evidence="3" id="KW-0732">Signal</keyword>
<dbReference type="Pfam" id="PF01547">
    <property type="entry name" value="SBP_bac_1"/>
    <property type="match status" value="1"/>
</dbReference>
<dbReference type="Gene3D" id="3.40.190.10">
    <property type="entry name" value="Periplasmic binding protein-like II"/>
    <property type="match status" value="2"/>
</dbReference>
<organism evidence="4 5">
    <name type="scientific">Streptomyces cacaoi</name>
    <dbReference type="NCBI Taxonomy" id="1898"/>
    <lineage>
        <taxon>Bacteria</taxon>
        <taxon>Bacillati</taxon>
        <taxon>Actinomycetota</taxon>
        <taxon>Actinomycetes</taxon>
        <taxon>Kitasatosporales</taxon>
        <taxon>Streptomycetaceae</taxon>
        <taxon>Streptomyces</taxon>
    </lineage>
</organism>